<name>A0A0G0PP61_9BACT</name>
<dbReference type="Proteomes" id="UP000034793">
    <property type="component" value="Unassembled WGS sequence"/>
</dbReference>
<sequence>MNAKEIMDNANAPSRSEIFGDMDGVPKANKMYKKYLRYHKNKYGENSEKKPPTFKEFVTWGRKKGFLKEPSVNAEGDNGKTNDKAKEIFAPEEKKVETAIKNMSKGKYIACALLIIGIAGFVYALIQPKK</sequence>
<proteinExistence type="predicted"/>
<protein>
    <submittedName>
        <fullName evidence="3">Uncharacterized protein</fullName>
    </submittedName>
</protein>
<organism evidence="3 4">
    <name type="scientific">Candidatus Woesebacteria bacterium GW2011_GWA1_39_8</name>
    <dbReference type="NCBI Taxonomy" id="1618552"/>
    <lineage>
        <taxon>Bacteria</taxon>
        <taxon>Candidatus Woeseibacteriota</taxon>
    </lineage>
</organism>
<keyword evidence="2" id="KW-0812">Transmembrane</keyword>
<evidence type="ECO:0000313" key="3">
    <source>
        <dbReference type="EMBL" id="KKR29683.1"/>
    </source>
</evidence>
<reference evidence="3 4" key="1">
    <citation type="journal article" date="2015" name="Nature">
        <title>rRNA introns, odd ribosomes, and small enigmatic genomes across a large radiation of phyla.</title>
        <authorList>
            <person name="Brown C.T."/>
            <person name="Hug L.A."/>
            <person name="Thomas B.C."/>
            <person name="Sharon I."/>
            <person name="Castelle C.J."/>
            <person name="Singh A."/>
            <person name="Wilkins M.J."/>
            <person name="Williams K.H."/>
            <person name="Banfield J.F."/>
        </authorList>
    </citation>
    <scope>NUCLEOTIDE SEQUENCE [LARGE SCALE GENOMIC DNA]</scope>
</reference>
<feature type="region of interest" description="Disordered" evidence="1">
    <location>
        <begin position="1"/>
        <end position="20"/>
    </location>
</feature>
<keyword evidence="2" id="KW-0472">Membrane</keyword>
<evidence type="ECO:0000256" key="2">
    <source>
        <dbReference type="SAM" id="Phobius"/>
    </source>
</evidence>
<dbReference type="EMBL" id="LBXL01000025">
    <property type="protein sequence ID" value="KKR29683.1"/>
    <property type="molecule type" value="Genomic_DNA"/>
</dbReference>
<feature type="transmembrane region" description="Helical" evidence="2">
    <location>
        <begin position="108"/>
        <end position="126"/>
    </location>
</feature>
<keyword evidence="2" id="KW-1133">Transmembrane helix</keyword>
<comment type="caution">
    <text evidence="3">The sequence shown here is derived from an EMBL/GenBank/DDBJ whole genome shotgun (WGS) entry which is preliminary data.</text>
</comment>
<evidence type="ECO:0000256" key="1">
    <source>
        <dbReference type="SAM" id="MobiDB-lite"/>
    </source>
</evidence>
<accession>A0A0G0PP61</accession>
<gene>
    <name evidence="3" type="ORF">UT61_C0025G0015</name>
</gene>
<evidence type="ECO:0000313" key="4">
    <source>
        <dbReference type="Proteomes" id="UP000034793"/>
    </source>
</evidence>
<dbReference type="AlphaFoldDB" id="A0A0G0PP61"/>